<protein>
    <submittedName>
        <fullName evidence="1">Uncharacterized protein</fullName>
    </submittedName>
</protein>
<feature type="non-terminal residue" evidence="1">
    <location>
        <position position="61"/>
    </location>
</feature>
<sequence length="61" mass="6770">MTAKELIERMVWAESTRRLLNLFVTTVFCVEAHEISALSVLWVIKCGHGIERIGNIAGGAQ</sequence>
<name>A0A401Q8J0_SCYTO</name>
<comment type="caution">
    <text evidence="1">The sequence shown here is derived from an EMBL/GenBank/DDBJ whole genome shotgun (WGS) entry which is preliminary data.</text>
</comment>
<dbReference type="Proteomes" id="UP000288216">
    <property type="component" value="Unassembled WGS sequence"/>
</dbReference>
<dbReference type="Gene3D" id="3.90.660.10">
    <property type="match status" value="1"/>
</dbReference>
<dbReference type="AlphaFoldDB" id="A0A401Q8J0"/>
<evidence type="ECO:0000313" key="1">
    <source>
        <dbReference type="EMBL" id="GCB81695.1"/>
    </source>
</evidence>
<dbReference type="EMBL" id="BFAA01025578">
    <property type="protein sequence ID" value="GCB81695.1"/>
    <property type="molecule type" value="Genomic_DNA"/>
</dbReference>
<evidence type="ECO:0000313" key="2">
    <source>
        <dbReference type="Proteomes" id="UP000288216"/>
    </source>
</evidence>
<gene>
    <name evidence="1" type="ORF">scyTo_0023021</name>
</gene>
<reference evidence="1 2" key="1">
    <citation type="journal article" date="2018" name="Nat. Ecol. Evol.">
        <title>Shark genomes provide insights into elasmobranch evolution and the origin of vertebrates.</title>
        <authorList>
            <person name="Hara Y"/>
            <person name="Yamaguchi K"/>
            <person name="Onimaru K"/>
            <person name="Kadota M"/>
            <person name="Koyanagi M"/>
            <person name="Keeley SD"/>
            <person name="Tatsumi K"/>
            <person name="Tanaka K"/>
            <person name="Motone F"/>
            <person name="Kageyama Y"/>
            <person name="Nozu R"/>
            <person name="Adachi N"/>
            <person name="Nishimura O"/>
            <person name="Nakagawa R"/>
            <person name="Tanegashima C"/>
            <person name="Kiyatake I"/>
            <person name="Matsumoto R"/>
            <person name="Murakumo K"/>
            <person name="Nishida K"/>
            <person name="Terakita A"/>
            <person name="Kuratani S"/>
            <person name="Sato K"/>
            <person name="Hyodo S Kuraku.S."/>
        </authorList>
    </citation>
    <scope>NUCLEOTIDE SEQUENCE [LARGE SCALE GENOMIC DNA]</scope>
</reference>
<dbReference type="STRING" id="75743.A0A401Q8J0"/>
<organism evidence="1 2">
    <name type="scientific">Scyliorhinus torazame</name>
    <name type="common">Cloudy catshark</name>
    <name type="synonym">Catulus torazame</name>
    <dbReference type="NCBI Taxonomy" id="75743"/>
    <lineage>
        <taxon>Eukaryota</taxon>
        <taxon>Metazoa</taxon>
        <taxon>Chordata</taxon>
        <taxon>Craniata</taxon>
        <taxon>Vertebrata</taxon>
        <taxon>Chondrichthyes</taxon>
        <taxon>Elasmobranchii</taxon>
        <taxon>Galeomorphii</taxon>
        <taxon>Galeoidea</taxon>
        <taxon>Carcharhiniformes</taxon>
        <taxon>Scyliorhinidae</taxon>
        <taxon>Scyliorhinus</taxon>
    </lineage>
</organism>
<accession>A0A401Q8J0</accession>
<keyword evidence="2" id="KW-1185">Reference proteome</keyword>
<proteinExistence type="predicted"/>
<dbReference type="OrthoDB" id="8900045at2759"/>